<dbReference type="Proteomes" id="UP000813463">
    <property type="component" value="Chromosome 2"/>
</dbReference>
<feature type="compositionally biased region" description="Pro residues" evidence="1">
    <location>
        <begin position="229"/>
        <end position="239"/>
    </location>
</feature>
<evidence type="ECO:0000259" key="2">
    <source>
        <dbReference type="Pfam" id="PF03732"/>
    </source>
</evidence>
<dbReference type="PANTHER" id="PTHR33067:SF31">
    <property type="entry name" value="RNA-DIRECTED DNA POLYMERASE"/>
    <property type="match status" value="1"/>
</dbReference>
<organism evidence="3 4">
    <name type="scientific">Spinacia oleracea</name>
    <name type="common">Spinach</name>
    <dbReference type="NCBI Taxonomy" id="3562"/>
    <lineage>
        <taxon>Eukaryota</taxon>
        <taxon>Viridiplantae</taxon>
        <taxon>Streptophyta</taxon>
        <taxon>Embryophyta</taxon>
        <taxon>Tracheophyta</taxon>
        <taxon>Spermatophyta</taxon>
        <taxon>Magnoliopsida</taxon>
        <taxon>eudicotyledons</taxon>
        <taxon>Gunneridae</taxon>
        <taxon>Pentapetalae</taxon>
        <taxon>Caryophyllales</taxon>
        <taxon>Chenopodiaceae</taxon>
        <taxon>Chenopodioideae</taxon>
        <taxon>Anserineae</taxon>
        <taxon>Spinacia</taxon>
    </lineage>
</organism>
<dbReference type="InterPro" id="IPR021109">
    <property type="entry name" value="Peptidase_aspartic_dom_sf"/>
</dbReference>
<dbReference type="CDD" id="cd00303">
    <property type="entry name" value="retropepsin_like"/>
    <property type="match status" value="1"/>
</dbReference>
<keyword evidence="3" id="KW-1185">Reference proteome</keyword>
<gene>
    <name evidence="4" type="primary">LOC130467383</name>
</gene>
<reference evidence="4" key="2">
    <citation type="submission" date="2025-08" db="UniProtKB">
        <authorList>
            <consortium name="RefSeq"/>
        </authorList>
    </citation>
    <scope>IDENTIFICATION</scope>
    <source>
        <tissue evidence="4">Leaf</tissue>
    </source>
</reference>
<dbReference type="InterPro" id="IPR005162">
    <property type="entry name" value="Retrotrans_gag_dom"/>
</dbReference>
<dbReference type="Pfam" id="PF03732">
    <property type="entry name" value="Retrotrans_gag"/>
    <property type="match status" value="1"/>
</dbReference>
<dbReference type="PANTHER" id="PTHR33067">
    <property type="entry name" value="RNA-DIRECTED DNA POLYMERASE-RELATED"/>
    <property type="match status" value="1"/>
</dbReference>
<dbReference type="RefSeq" id="XP_056691862.1">
    <property type="nucleotide sequence ID" value="XM_056835884.1"/>
</dbReference>
<dbReference type="Gene3D" id="2.40.70.10">
    <property type="entry name" value="Acid Proteases"/>
    <property type="match status" value="1"/>
</dbReference>
<dbReference type="GeneID" id="130467383"/>
<evidence type="ECO:0000256" key="1">
    <source>
        <dbReference type="SAM" id="MobiDB-lite"/>
    </source>
</evidence>
<accession>A0ABM3R8D2</accession>
<feature type="compositionally biased region" description="Basic residues" evidence="1">
    <location>
        <begin position="586"/>
        <end position="599"/>
    </location>
</feature>
<feature type="region of interest" description="Disordered" evidence="1">
    <location>
        <begin position="586"/>
        <end position="610"/>
    </location>
</feature>
<feature type="compositionally biased region" description="Basic and acidic residues" evidence="1">
    <location>
        <begin position="248"/>
        <end position="276"/>
    </location>
</feature>
<reference evidence="3" key="1">
    <citation type="journal article" date="2021" name="Nat. Commun.">
        <title>Genomic analyses provide insights into spinach domestication and the genetic basis of agronomic traits.</title>
        <authorList>
            <person name="Cai X."/>
            <person name="Sun X."/>
            <person name="Xu C."/>
            <person name="Sun H."/>
            <person name="Wang X."/>
            <person name="Ge C."/>
            <person name="Zhang Z."/>
            <person name="Wang Q."/>
            <person name="Fei Z."/>
            <person name="Jiao C."/>
            <person name="Wang Q."/>
        </authorList>
    </citation>
    <scope>NUCLEOTIDE SEQUENCE [LARGE SCALE GENOMIC DNA]</scope>
    <source>
        <strain evidence="3">cv. Varoflay</strain>
    </source>
</reference>
<protein>
    <recommendedName>
        <fullName evidence="2">Retrotransposon gag domain-containing protein</fullName>
    </recommendedName>
</protein>
<evidence type="ECO:0000313" key="4">
    <source>
        <dbReference type="RefSeq" id="XP_056691862.1"/>
    </source>
</evidence>
<evidence type="ECO:0000313" key="3">
    <source>
        <dbReference type="Proteomes" id="UP000813463"/>
    </source>
</evidence>
<feature type="domain" description="Retrotransposon gag" evidence="2">
    <location>
        <begin position="81"/>
        <end position="174"/>
    </location>
</feature>
<sequence>MALPVKNLGIPGAFEATCGIQAPTTCANNFEIKPALINLVQSHPFCGKRNESPHEHLKQFEHYCDTIKHNGVTLDYVRLTLFRFSLLGRASDWLDKEVKPNSLRTWNEVTSAFLNKFYSHGKTAEFRHKIQSFEQGRDESLFEAWDRFKEYQRECPHHGIPKWLLLQTFYLGLSPSPKTSARIYDGKSRNEDGKGSMYAIEQARMIEKLSSRLEKLENTPFVGSAASKPPSPSTIPPPSATLLNKGKGKGDESSDHDDEEGKSHVDGMSDGDKSKETTLLPLPTPTPPYPQRFAGKKMDDQFHKFWETISKLYVSLSFTEALKQMPHYSRFMRDILSGKRGCEPKESVQLTESCSALIQHSFPPKLNDPGSFSIPCSIQKLKFENALCDLGASVSILPYKIFEKLTLGDLSPTAMSLQLADRSVMLPLGRIEDVPLVVGKLAFLVDFVVLDNDEDAHTPIILGRPFLATAGALIDVQGGLITLKAGDAKASFKLTIDDQCCPKMKSCMKIDTLACVENNHTCANSSNDFHVSKCANKLARSPLGEKEVHGDPKALGDEFDDVVTIPELFEMHDEDVNGAKRSKVFHRSAKKAKKSKKVKNPSTPEEGHVGGSFGFRLLKGGIGKIFVPKGAKKCMVTSVDPKLVVFDPP</sequence>
<proteinExistence type="predicted"/>
<name>A0ABM3R8D2_SPIOL</name>
<feature type="region of interest" description="Disordered" evidence="1">
    <location>
        <begin position="221"/>
        <end position="294"/>
    </location>
</feature>